<evidence type="ECO:0000313" key="3">
    <source>
        <dbReference type="Proteomes" id="UP000275846"/>
    </source>
</evidence>
<evidence type="ECO:0000313" key="2">
    <source>
        <dbReference type="EMBL" id="VDM04636.1"/>
    </source>
</evidence>
<protein>
    <submittedName>
        <fullName evidence="4">RBPJ-interacting and tubulin-associated protein</fullName>
    </submittedName>
</protein>
<accession>A0A183TP52</accession>
<dbReference type="WBParaSite" id="SSLN_0001893301-mRNA-1">
    <property type="protein sequence ID" value="SSLN_0001893301-mRNA-1"/>
    <property type="gene ID" value="SSLN_0001893301"/>
</dbReference>
<gene>
    <name evidence="2" type="ORF">SSLN_LOCUS18250</name>
</gene>
<name>A0A183TP52_SCHSO</name>
<dbReference type="Proteomes" id="UP000275846">
    <property type="component" value="Unassembled WGS sequence"/>
</dbReference>
<proteinExistence type="predicted"/>
<organism evidence="4">
    <name type="scientific">Schistocephalus solidus</name>
    <name type="common">Tapeworm</name>
    <dbReference type="NCBI Taxonomy" id="70667"/>
    <lineage>
        <taxon>Eukaryota</taxon>
        <taxon>Metazoa</taxon>
        <taxon>Spiralia</taxon>
        <taxon>Lophotrochozoa</taxon>
        <taxon>Platyhelminthes</taxon>
        <taxon>Cestoda</taxon>
        <taxon>Eucestoda</taxon>
        <taxon>Diphyllobothriidea</taxon>
        <taxon>Diphyllobothriidae</taxon>
        <taxon>Schistocephalus</taxon>
    </lineage>
</organism>
<evidence type="ECO:0000313" key="4">
    <source>
        <dbReference type="WBParaSite" id="SSLN_0001893301-mRNA-1"/>
    </source>
</evidence>
<feature type="region of interest" description="Disordered" evidence="1">
    <location>
        <begin position="1"/>
        <end position="25"/>
    </location>
</feature>
<keyword evidence="3" id="KW-1185">Reference proteome</keyword>
<dbReference type="AlphaFoldDB" id="A0A183TP52"/>
<dbReference type="OrthoDB" id="5826989at2759"/>
<sequence length="203" mass="22382">CSTQTGTQRKRQRKPSSSSCGHSPASRLASSRLCRHESLPSVSESALRTFPISEVTDQICRLPFPTLLYCQRPVFRKQQDGWCFTKAIPIAPEKPFAGRVNTPYKEKKTPPGTQADVSEVSCVSALSSARLRNRAAFLETTHTLTAQPNACLSPWAGSGILTRFPFAPGSFRLHARAHSHTQTEEDAMHPMSLYRDIGSLKIA</sequence>
<reference evidence="4" key="1">
    <citation type="submission" date="2016-06" db="UniProtKB">
        <authorList>
            <consortium name="WormBaseParasite"/>
        </authorList>
    </citation>
    <scope>IDENTIFICATION</scope>
</reference>
<feature type="compositionally biased region" description="Low complexity" evidence="1">
    <location>
        <begin position="16"/>
        <end position="25"/>
    </location>
</feature>
<reference evidence="2 3" key="2">
    <citation type="submission" date="2018-11" db="EMBL/GenBank/DDBJ databases">
        <authorList>
            <consortium name="Pathogen Informatics"/>
        </authorList>
    </citation>
    <scope>NUCLEOTIDE SEQUENCE [LARGE SCALE GENOMIC DNA]</scope>
    <source>
        <strain evidence="2 3">NST_G2</strain>
    </source>
</reference>
<evidence type="ECO:0000256" key="1">
    <source>
        <dbReference type="SAM" id="MobiDB-lite"/>
    </source>
</evidence>
<dbReference type="EMBL" id="UYSU01043995">
    <property type="protein sequence ID" value="VDM04636.1"/>
    <property type="molecule type" value="Genomic_DNA"/>
</dbReference>